<dbReference type="GO" id="GO:0005874">
    <property type="term" value="C:microtubule"/>
    <property type="evidence" value="ECO:0007669"/>
    <property type="project" value="UniProtKB-KW"/>
</dbReference>
<sequence>MDSEEYSRDPFSSEGLWRISEFTLQCLQPLESFPWDEKLPDLSGGVFKLPLNIFDKDAPRIPDLDVFDTDFSDPEPALLPTLDTSSESHFGTSLDQDDDKERAKDEEQSFEDIWALDTVLHKPNNGVALRSWEKFLDRTHRESVSAYFSESGAKGFDAALAHNDAKNDITERTSIVRNDAFFQALFRLGLGWGSIFFRYNEQRQVFEAVHSNLRISGVTALTLNAVTNDLIQCGTKMQKIRRFVDKIPVKSNELSTLGAFSSAAAVIIYTLEKQLARHATYIASLLQVKSLFGQCGDLVHVLANIVDAVQGAVSEAELISVVLERAAHFAQVYGQMEALLRQIVIWVMEPWLTYVETWIGFRPETSTSIELASSGRAFALRETLEDSHRFSSKATRVDYRFLPDLMPSFVPPDQAQLIFETGRSLRLLKLTHPQHPIASHATYRADSVELDCAGTWLDIERIQSKASEYEARLRSAILKYNQGESLEPHATRTIDALTPEKSSEIEGTFELFDIDRSSKTAGLLPEEAALSQNRLGRLIEEAQPVYLESPHSQSHDLSPELTSSPYLSLAPLLSSQAILIDYSCLHMLFKEHNLRTHLTLQWRFQLLGDGFFTTRLSHALFDPEMTSGERKHGVVRTAVHTGLRLGTRSRETWPPASSELRLVLIGLLEESSFSFSSSTTTTTNKPEPHTHLSFSIRSLSPAEIQRAKNPHALEALDFLRLIYTPATPVLATIFTPTSLTKYDILFQHLLRLQRMVSVVKTLIRDSTARISLSGDTHNIYQRFRIEAQHFVLAVSDYCFHVAVGAAWTRFQDRLARVEACLERGDIDGTIEAAGSVQRLREMHERVLDEMLGAMFLKDTDQGVVDKGRRWLDGCFGSILEFAPLSRVDGGEGVRGEAVEEVKRLFVMFRKQVAGFLAYLRGVEGVHDAPELSFGARSLEREGPRSVFDHLLARLEVKAYY</sequence>
<keyword evidence="10" id="KW-1185">Reference proteome</keyword>
<dbReference type="GO" id="GO:0051225">
    <property type="term" value="P:spindle assembly"/>
    <property type="evidence" value="ECO:0007669"/>
    <property type="project" value="TreeGrafter"/>
</dbReference>
<feature type="compositionally biased region" description="Polar residues" evidence="6">
    <location>
        <begin position="82"/>
        <end position="94"/>
    </location>
</feature>
<evidence type="ECO:0000256" key="3">
    <source>
        <dbReference type="ARBA" id="ARBA00022701"/>
    </source>
</evidence>
<dbReference type="FunFam" id="1.20.120.1900:FF:000013">
    <property type="entry name" value="Spindle pole body component"/>
    <property type="match status" value="1"/>
</dbReference>
<accession>A0A395HXY1</accession>
<dbReference type="EMBL" id="KZ824290">
    <property type="protein sequence ID" value="RAL11104.1"/>
    <property type="molecule type" value="Genomic_DNA"/>
</dbReference>
<dbReference type="AlphaFoldDB" id="A0A395HXY1"/>
<keyword evidence="3 5" id="KW-0493">Microtubule</keyword>
<dbReference type="GO" id="GO:0000930">
    <property type="term" value="C:gamma-tubulin complex"/>
    <property type="evidence" value="ECO:0007669"/>
    <property type="project" value="TreeGrafter"/>
</dbReference>
<dbReference type="Pfam" id="PF04130">
    <property type="entry name" value="GCP_C_terminal"/>
    <property type="match status" value="1"/>
</dbReference>
<evidence type="ECO:0000313" key="9">
    <source>
        <dbReference type="EMBL" id="RAL11104.1"/>
    </source>
</evidence>
<dbReference type="GO" id="GO:0000278">
    <property type="term" value="P:mitotic cell cycle"/>
    <property type="evidence" value="ECO:0007669"/>
    <property type="project" value="TreeGrafter"/>
</dbReference>
<dbReference type="InterPro" id="IPR007259">
    <property type="entry name" value="GCP"/>
</dbReference>
<dbReference type="PANTHER" id="PTHR19302:SF70">
    <property type="entry name" value="GAMMA-TUBULIN COMPLEX COMPONENT 6"/>
    <property type="match status" value="1"/>
</dbReference>
<dbReference type="InterPro" id="IPR041470">
    <property type="entry name" value="GCP_N"/>
</dbReference>
<dbReference type="GO" id="GO:0051321">
    <property type="term" value="P:meiotic cell cycle"/>
    <property type="evidence" value="ECO:0007669"/>
    <property type="project" value="TreeGrafter"/>
</dbReference>
<feature type="domain" description="Gamma tubulin complex component protein N-terminal" evidence="8">
    <location>
        <begin position="184"/>
        <end position="591"/>
    </location>
</feature>
<feature type="region of interest" description="Disordered" evidence="6">
    <location>
        <begin position="77"/>
        <end position="103"/>
    </location>
</feature>
<feature type="domain" description="Gamma tubulin complex component C-terminal" evidence="7">
    <location>
        <begin position="594"/>
        <end position="960"/>
    </location>
</feature>
<comment type="subcellular location">
    <subcellularLocation>
        <location evidence="5">Cytoplasm</location>
        <location evidence="5">Cytoskeleton</location>
        <location evidence="5">Microtubule organizing center</location>
    </subcellularLocation>
</comment>
<evidence type="ECO:0000259" key="7">
    <source>
        <dbReference type="Pfam" id="PF04130"/>
    </source>
</evidence>
<dbReference type="Pfam" id="PF17681">
    <property type="entry name" value="GCP_N_terminal"/>
    <property type="match status" value="1"/>
</dbReference>
<dbReference type="STRING" id="1450537.A0A395HXY1"/>
<evidence type="ECO:0000256" key="6">
    <source>
        <dbReference type="SAM" id="MobiDB-lite"/>
    </source>
</evidence>
<evidence type="ECO:0000256" key="4">
    <source>
        <dbReference type="ARBA" id="ARBA00023212"/>
    </source>
</evidence>
<dbReference type="InterPro" id="IPR042241">
    <property type="entry name" value="GCP_C_sf"/>
</dbReference>
<keyword evidence="4 5" id="KW-0206">Cytoskeleton</keyword>
<organism evidence="9 10">
    <name type="scientific">Aspergillus homomorphus (strain CBS 101889)</name>
    <dbReference type="NCBI Taxonomy" id="1450537"/>
    <lineage>
        <taxon>Eukaryota</taxon>
        <taxon>Fungi</taxon>
        <taxon>Dikarya</taxon>
        <taxon>Ascomycota</taxon>
        <taxon>Pezizomycotina</taxon>
        <taxon>Eurotiomycetes</taxon>
        <taxon>Eurotiomycetidae</taxon>
        <taxon>Eurotiales</taxon>
        <taxon>Aspergillaceae</taxon>
        <taxon>Aspergillus</taxon>
        <taxon>Aspergillus subgen. Circumdati</taxon>
    </lineage>
</organism>
<name>A0A395HXY1_ASPHC</name>
<evidence type="ECO:0000313" key="10">
    <source>
        <dbReference type="Proteomes" id="UP000248961"/>
    </source>
</evidence>
<dbReference type="GO" id="GO:0031122">
    <property type="term" value="P:cytoplasmic microtubule organization"/>
    <property type="evidence" value="ECO:0007669"/>
    <property type="project" value="TreeGrafter"/>
</dbReference>
<keyword evidence="2 5" id="KW-0963">Cytoplasm</keyword>
<dbReference type="OrthoDB" id="775571at2759"/>
<comment type="similarity">
    <text evidence="1 5">Belongs to the TUBGCP family.</text>
</comment>
<proteinExistence type="inferred from homology"/>
<evidence type="ECO:0000259" key="8">
    <source>
        <dbReference type="Pfam" id="PF17681"/>
    </source>
</evidence>
<dbReference type="GO" id="GO:0007020">
    <property type="term" value="P:microtubule nucleation"/>
    <property type="evidence" value="ECO:0007669"/>
    <property type="project" value="InterPro"/>
</dbReference>
<evidence type="ECO:0000256" key="2">
    <source>
        <dbReference type="ARBA" id="ARBA00022490"/>
    </source>
</evidence>
<dbReference type="Gene3D" id="1.20.120.1900">
    <property type="entry name" value="Gamma-tubulin complex, C-terminal domain"/>
    <property type="match status" value="1"/>
</dbReference>
<dbReference type="GO" id="GO:0043015">
    <property type="term" value="F:gamma-tubulin binding"/>
    <property type="evidence" value="ECO:0007669"/>
    <property type="project" value="InterPro"/>
</dbReference>
<protein>
    <recommendedName>
        <fullName evidence="5">Spindle pole body component</fullName>
    </recommendedName>
</protein>
<reference evidence="9 10" key="1">
    <citation type="submission" date="2018-02" db="EMBL/GenBank/DDBJ databases">
        <title>The genomes of Aspergillus section Nigri reveals drivers in fungal speciation.</title>
        <authorList>
            <consortium name="DOE Joint Genome Institute"/>
            <person name="Vesth T.C."/>
            <person name="Nybo J."/>
            <person name="Theobald S."/>
            <person name="Brandl J."/>
            <person name="Frisvad J.C."/>
            <person name="Nielsen K.F."/>
            <person name="Lyhne E.K."/>
            <person name="Kogle M.E."/>
            <person name="Kuo A."/>
            <person name="Riley R."/>
            <person name="Clum A."/>
            <person name="Nolan M."/>
            <person name="Lipzen A."/>
            <person name="Salamov A."/>
            <person name="Henrissat B."/>
            <person name="Wiebenga A."/>
            <person name="De vries R.P."/>
            <person name="Grigoriev I.V."/>
            <person name="Mortensen U.H."/>
            <person name="Andersen M.R."/>
            <person name="Baker S.E."/>
        </authorList>
    </citation>
    <scope>NUCLEOTIDE SEQUENCE [LARGE SCALE GENOMIC DNA]</scope>
    <source>
        <strain evidence="9 10">CBS 101889</strain>
    </source>
</reference>
<dbReference type="GO" id="GO:0005816">
    <property type="term" value="C:spindle pole body"/>
    <property type="evidence" value="ECO:0007669"/>
    <property type="project" value="UniProtKB-ARBA"/>
</dbReference>
<dbReference type="RefSeq" id="XP_025550258.1">
    <property type="nucleotide sequence ID" value="XM_025693874.1"/>
</dbReference>
<dbReference type="Proteomes" id="UP000248961">
    <property type="component" value="Unassembled WGS sequence"/>
</dbReference>
<evidence type="ECO:0000256" key="5">
    <source>
        <dbReference type="RuleBase" id="RU363050"/>
    </source>
</evidence>
<dbReference type="GeneID" id="37198163"/>
<dbReference type="VEuPathDB" id="FungiDB:BO97DRAFT_392570"/>
<gene>
    <name evidence="9" type="ORF">BO97DRAFT_392570</name>
</gene>
<dbReference type="GO" id="GO:0000922">
    <property type="term" value="C:spindle pole"/>
    <property type="evidence" value="ECO:0007669"/>
    <property type="project" value="InterPro"/>
</dbReference>
<dbReference type="PANTHER" id="PTHR19302">
    <property type="entry name" value="GAMMA TUBULIN COMPLEX PROTEIN"/>
    <property type="match status" value="1"/>
</dbReference>
<dbReference type="InterPro" id="IPR040457">
    <property type="entry name" value="GCP_C"/>
</dbReference>
<dbReference type="GO" id="GO:0051011">
    <property type="term" value="F:microtubule minus-end binding"/>
    <property type="evidence" value="ECO:0007669"/>
    <property type="project" value="TreeGrafter"/>
</dbReference>
<evidence type="ECO:0000256" key="1">
    <source>
        <dbReference type="ARBA" id="ARBA00010337"/>
    </source>
</evidence>